<dbReference type="GO" id="GO:0003677">
    <property type="term" value="F:DNA binding"/>
    <property type="evidence" value="ECO:0007669"/>
    <property type="project" value="InterPro"/>
</dbReference>
<dbReference type="InterPro" id="IPR001387">
    <property type="entry name" value="Cro/C1-type_HTH"/>
</dbReference>
<evidence type="ECO:0000313" key="3">
    <source>
        <dbReference type="EMBL" id="QXR19224.1"/>
    </source>
</evidence>
<dbReference type="InterPro" id="IPR010982">
    <property type="entry name" value="Lambda_DNA-bd_dom_sf"/>
</dbReference>
<sequence>MNRNQVHNILSPRGDLISLRRRMLGMNQTELSASSHISQAHISKIEQGIKEPNEEQLSKLANALKCPVSFFYQSDREYGPPMSAHPSFRKQASVGQRSLDKVIADFNVKLSQVRTLLRFADLEPELPLPQYDSDEYSPENIAAMVRRAWYTPKGPIKNLTEYAERAGCIVFHVDMEAVKIDGASYRVAGMPPVIFLNKYQPADRMRFTLAHEIGHLVMHKYPSIEMEAEADQFASSLLMPREDISASLSDLTIEKAAYMKPVWKVSMAALIYRAKTLNKIDHYKSDYLWRRMSKLGYRTREPYELDFPNEKPSVITALIENLIDGMSYSESELEQVFHLFSSEIRESYGLYKPGPRLVG</sequence>
<accession>A0A8F6M314</accession>
<evidence type="ECO:0000259" key="2">
    <source>
        <dbReference type="PROSITE" id="PS50943"/>
    </source>
</evidence>
<dbReference type="PANTHER" id="PTHR43236">
    <property type="entry name" value="ANTITOXIN HIGA1"/>
    <property type="match status" value="1"/>
</dbReference>
<reference evidence="3" key="1">
    <citation type="journal article" date="2019" name="Nat. Commun.">
        <title>Spatiotemporal dynamics of multidrug resistant bacteria on intensive care unit surfaces.</title>
        <authorList>
            <person name="D'Souza A.W."/>
            <person name="Potter R.F."/>
            <person name="Wallace M."/>
            <person name="Shupe A."/>
            <person name="Patel S."/>
            <person name="Sun X."/>
            <person name="Gul D."/>
            <person name="Kwon J.H."/>
            <person name="Andleeb S."/>
            <person name="Burnham C.D."/>
            <person name="Dantas G."/>
        </authorList>
    </citation>
    <scope>NUCLEOTIDE SEQUENCE</scope>
    <source>
        <strain evidence="3">AV_175</strain>
    </source>
</reference>
<reference evidence="3" key="2">
    <citation type="submission" date="2021-06" db="EMBL/GenBank/DDBJ databases">
        <authorList>
            <person name="Diorio-Toth L."/>
        </authorList>
    </citation>
    <scope>NUCLEOTIDE SEQUENCE</scope>
    <source>
        <strain evidence="3">AV_175</strain>
    </source>
</reference>
<dbReference type="PROSITE" id="PS50943">
    <property type="entry name" value="HTH_CROC1"/>
    <property type="match status" value="1"/>
</dbReference>
<protein>
    <submittedName>
        <fullName evidence="3">XRE family transcriptional regulator</fullName>
    </submittedName>
</protein>
<dbReference type="RefSeq" id="WP_213071243.1">
    <property type="nucleotide sequence ID" value="NZ_CP078027.1"/>
</dbReference>
<dbReference type="Gene3D" id="1.10.10.2910">
    <property type="match status" value="1"/>
</dbReference>
<feature type="domain" description="HTH cro/C1-type" evidence="2">
    <location>
        <begin position="17"/>
        <end position="71"/>
    </location>
</feature>
<comment type="similarity">
    <text evidence="1">Belongs to the short-chain fatty acyl-CoA assimilation regulator (ScfR) family.</text>
</comment>
<dbReference type="Pfam" id="PF01381">
    <property type="entry name" value="HTH_3"/>
    <property type="match status" value="1"/>
</dbReference>
<dbReference type="InterPro" id="IPR052345">
    <property type="entry name" value="Rad_response_metalloprotease"/>
</dbReference>
<dbReference type="InterPro" id="IPR010359">
    <property type="entry name" value="IrrE_HExxH"/>
</dbReference>
<proteinExistence type="inferred from homology"/>
<organism evidence="3">
    <name type="scientific">Acinetobacter variabilis</name>
    <dbReference type="NCBI Taxonomy" id="70346"/>
    <lineage>
        <taxon>Bacteria</taxon>
        <taxon>Pseudomonadati</taxon>
        <taxon>Pseudomonadota</taxon>
        <taxon>Gammaproteobacteria</taxon>
        <taxon>Moraxellales</taxon>
        <taxon>Moraxellaceae</taxon>
        <taxon>Acinetobacter</taxon>
    </lineage>
</organism>
<evidence type="ECO:0000256" key="1">
    <source>
        <dbReference type="ARBA" id="ARBA00007227"/>
    </source>
</evidence>
<dbReference type="EMBL" id="CP078027">
    <property type="protein sequence ID" value="QXR19224.1"/>
    <property type="molecule type" value="Genomic_DNA"/>
</dbReference>
<dbReference type="AlphaFoldDB" id="A0A8F6M314"/>
<dbReference type="Pfam" id="PF06114">
    <property type="entry name" value="Peptidase_M78"/>
    <property type="match status" value="1"/>
</dbReference>
<gene>
    <name evidence="3" type="ORF">EGK58_014445</name>
</gene>
<dbReference type="PANTHER" id="PTHR43236:SF1">
    <property type="entry name" value="BLL7220 PROTEIN"/>
    <property type="match status" value="1"/>
</dbReference>
<dbReference type="CDD" id="cd00093">
    <property type="entry name" value="HTH_XRE"/>
    <property type="match status" value="1"/>
</dbReference>
<name>A0A8F6M314_9GAMM</name>
<dbReference type="Proteomes" id="UP000280837">
    <property type="component" value="Chromosome"/>
</dbReference>
<dbReference type="Gene3D" id="1.10.260.40">
    <property type="entry name" value="lambda repressor-like DNA-binding domains"/>
    <property type="match status" value="1"/>
</dbReference>
<dbReference type="SMART" id="SM00530">
    <property type="entry name" value="HTH_XRE"/>
    <property type="match status" value="1"/>
</dbReference>
<dbReference type="SUPFAM" id="SSF47413">
    <property type="entry name" value="lambda repressor-like DNA-binding domains"/>
    <property type="match status" value="1"/>
</dbReference>